<accession>A0A7T4PNA8</accession>
<dbReference type="EMBL" id="CP065959">
    <property type="protein sequence ID" value="QQC93327.1"/>
    <property type="molecule type" value="Genomic_DNA"/>
</dbReference>
<evidence type="ECO:0000256" key="2">
    <source>
        <dbReference type="SAM" id="Phobius"/>
    </source>
</evidence>
<name>A0A7T4PNA8_9ACTN</name>
<evidence type="ECO:0000313" key="4">
    <source>
        <dbReference type="Proteomes" id="UP000596130"/>
    </source>
</evidence>
<reference evidence="3 4" key="1">
    <citation type="submission" date="2020-12" db="EMBL/GenBank/DDBJ databases">
        <title>Identification and biosynthesis of polyene macrolides produced by Streptomyces alfalfae Men-myco-93-63.</title>
        <authorList>
            <person name="Liu D."/>
            <person name="Li Y."/>
            <person name="Liu L."/>
            <person name="Han X."/>
            <person name="Shen F."/>
        </authorList>
    </citation>
    <scope>NUCLEOTIDE SEQUENCE [LARGE SCALE GENOMIC DNA]</scope>
    <source>
        <strain evidence="3 4">Men-myco-93-63</strain>
    </source>
</reference>
<feature type="region of interest" description="Disordered" evidence="1">
    <location>
        <begin position="1"/>
        <end position="20"/>
    </location>
</feature>
<dbReference type="AlphaFoldDB" id="A0A7T4PNA8"/>
<evidence type="ECO:0000256" key="1">
    <source>
        <dbReference type="SAM" id="MobiDB-lite"/>
    </source>
</evidence>
<organism evidence="3 4">
    <name type="scientific">Streptomyces alfalfae</name>
    <dbReference type="NCBI Taxonomy" id="1642299"/>
    <lineage>
        <taxon>Bacteria</taxon>
        <taxon>Bacillati</taxon>
        <taxon>Actinomycetota</taxon>
        <taxon>Actinomycetes</taxon>
        <taxon>Kitasatosporales</taxon>
        <taxon>Streptomycetaceae</taxon>
        <taxon>Streptomyces</taxon>
    </lineage>
</organism>
<evidence type="ECO:0000313" key="3">
    <source>
        <dbReference type="EMBL" id="QQC93327.1"/>
    </source>
</evidence>
<sequence>MTHMGNSGTTEVRQERPRAERVTEGMTVAVASVLALGLLGGPAVVFSTTAWHLVTDSGTTTFSRVLAPLVFLALVALPLVVARVVFGSGRRKGKERLTAAVPAALTLLGASVLPLAALCLIFVYGD</sequence>
<dbReference type="Proteomes" id="UP000596130">
    <property type="component" value="Chromosome"/>
</dbReference>
<feature type="transmembrane region" description="Helical" evidence="2">
    <location>
        <begin position="65"/>
        <end position="86"/>
    </location>
</feature>
<feature type="compositionally biased region" description="Polar residues" evidence="1">
    <location>
        <begin position="1"/>
        <end position="11"/>
    </location>
</feature>
<dbReference type="RefSeq" id="WP_198504794.1">
    <property type="nucleotide sequence ID" value="NZ_CP065959.1"/>
</dbReference>
<keyword evidence="2" id="KW-0812">Transmembrane</keyword>
<gene>
    <name evidence="3" type="ORF">I8755_37150</name>
</gene>
<keyword evidence="2" id="KW-0472">Membrane</keyword>
<proteinExistence type="predicted"/>
<keyword evidence="2" id="KW-1133">Transmembrane helix</keyword>
<feature type="transmembrane region" description="Helical" evidence="2">
    <location>
        <begin position="98"/>
        <end position="124"/>
    </location>
</feature>
<protein>
    <submittedName>
        <fullName evidence="3">Uncharacterized protein</fullName>
    </submittedName>
</protein>
<feature type="transmembrane region" description="Helical" evidence="2">
    <location>
        <begin position="26"/>
        <end position="45"/>
    </location>
</feature>